<proteinExistence type="predicted"/>
<evidence type="ECO:0000313" key="2">
    <source>
        <dbReference type="EMBL" id="KAH7095547.1"/>
    </source>
</evidence>
<feature type="region of interest" description="Disordered" evidence="1">
    <location>
        <begin position="100"/>
        <end position="127"/>
    </location>
</feature>
<protein>
    <submittedName>
        <fullName evidence="2">Uncharacterized protein</fullName>
    </submittedName>
</protein>
<name>A0A8K0RKK2_9PLEO</name>
<feature type="compositionally biased region" description="Low complexity" evidence="1">
    <location>
        <begin position="403"/>
        <end position="415"/>
    </location>
</feature>
<reference evidence="2" key="1">
    <citation type="journal article" date="2021" name="Nat. Commun.">
        <title>Genetic determinants of endophytism in the Arabidopsis root mycobiome.</title>
        <authorList>
            <person name="Mesny F."/>
            <person name="Miyauchi S."/>
            <person name="Thiergart T."/>
            <person name="Pickel B."/>
            <person name="Atanasova L."/>
            <person name="Karlsson M."/>
            <person name="Huettel B."/>
            <person name="Barry K.W."/>
            <person name="Haridas S."/>
            <person name="Chen C."/>
            <person name="Bauer D."/>
            <person name="Andreopoulos W."/>
            <person name="Pangilinan J."/>
            <person name="LaButti K."/>
            <person name="Riley R."/>
            <person name="Lipzen A."/>
            <person name="Clum A."/>
            <person name="Drula E."/>
            <person name="Henrissat B."/>
            <person name="Kohler A."/>
            <person name="Grigoriev I.V."/>
            <person name="Martin F.M."/>
            <person name="Hacquard S."/>
        </authorList>
    </citation>
    <scope>NUCLEOTIDE SEQUENCE</scope>
    <source>
        <strain evidence="2">MPI-SDFR-AT-0120</strain>
    </source>
</reference>
<evidence type="ECO:0000256" key="1">
    <source>
        <dbReference type="SAM" id="MobiDB-lite"/>
    </source>
</evidence>
<feature type="compositionally biased region" description="Basic and acidic residues" evidence="1">
    <location>
        <begin position="304"/>
        <end position="317"/>
    </location>
</feature>
<dbReference type="EMBL" id="JAGMVJ010000001">
    <property type="protein sequence ID" value="KAH7095547.1"/>
    <property type="molecule type" value="Genomic_DNA"/>
</dbReference>
<comment type="caution">
    <text evidence="2">The sequence shown here is derived from an EMBL/GenBank/DDBJ whole genome shotgun (WGS) entry which is preliminary data.</text>
</comment>
<feature type="compositionally biased region" description="Low complexity" evidence="1">
    <location>
        <begin position="446"/>
        <end position="463"/>
    </location>
</feature>
<gene>
    <name evidence="2" type="ORF">FB567DRAFT_32103</name>
</gene>
<dbReference type="OrthoDB" id="10380143at2759"/>
<feature type="compositionally biased region" description="Basic and acidic residues" evidence="1">
    <location>
        <begin position="213"/>
        <end position="224"/>
    </location>
</feature>
<feature type="compositionally biased region" description="Basic and acidic residues" evidence="1">
    <location>
        <begin position="332"/>
        <end position="346"/>
    </location>
</feature>
<evidence type="ECO:0000313" key="3">
    <source>
        <dbReference type="Proteomes" id="UP000813461"/>
    </source>
</evidence>
<feature type="region of interest" description="Disordered" evidence="1">
    <location>
        <begin position="1"/>
        <end position="47"/>
    </location>
</feature>
<accession>A0A8K0RKK2</accession>
<feature type="compositionally biased region" description="Polar residues" evidence="1">
    <location>
        <begin position="191"/>
        <end position="208"/>
    </location>
</feature>
<feature type="region of interest" description="Disordered" evidence="1">
    <location>
        <begin position="183"/>
        <end position="244"/>
    </location>
</feature>
<dbReference type="AlphaFoldDB" id="A0A8K0RKK2"/>
<feature type="compositionally biased region" description="Polar residues" evidence="1">
    <location>
        <begin position="387"/>
        <end position="396"/>
    </location>
</feature>
<sequence length="519" mass="57663">MSESNACDENMPTPPPPAIEQPQTPRRKQSAATNSVHQYSPAAACPLTPRPAPVGAFDVAQDVAASSPPSETDAINPDTFSISGRLPTTPCVEKAQRNSVAANHSLNPLPARKSFRCQRRNKNERERKHQELLKMANRELKEAYPVAEPKADEEQEPSVWPYSDPSLPASAYKVFCNRFSFKAPSRRTQEQNKPNISPRGSVSRPNADTSDEDMVKRPRRRVDSTDEPVTLKQTHSLPDAFGASKPIDIPLSLRTFNDLPKVDTSPNSLDDLPDLVPSTYEPHPGTPVDFSYSTTRKLRTGPPDYHEFLEKTRCDKPRPHRRHSFRSQANKPDNEALRDSKHDRPSKQVRVLGLAMYRPMMERPAGARRRDSTYTDNSPGDPDIWTFESSSPTLRKTTGRMDLPSLTNSLSTSPSAGSGRNSMTSETNSASTAEQERVRSRRTRNSGRAYASTDTGTSTSVSSINSTRDSSADKFLRHVRASKQARAAAEKEKEKKKSNDGIVVVGADEWDDWVDMDPL</sequence>
<organism evidence="2 3">
    <name type="scientific">Paraphoma chrysanthemicola</name>
    <dbReference type="NCBI Taxonomy" id="798071"/>
    <lineage>
        <taxon>Eukaryota</taxon>
        <taxon>Fungi</taxon>
        <taxon>Dikarya</taxon>
        <taxon>Ascomycota</taxon>
        <taxon>Pezizomycotina</taxon>
        <taxon>Dothideomycetes</taxon>
        <taxon>Pleosporomycetidae</taxon>
        <taxon>Pleosporales</taxon>
        <taxon>Pleosporineae</taxon>
        <taxon>Phaeosphaeriaceae</taxon>
        <taxon>Paraphoma</taxon>
    </lineage>
</organism>
<feature type="compositionally biased region" description="Basic and acidic residues" evidence="1">
    <location>
        <begin position="488"/>
        <end position="499"/>
    </location>
</feature>
<dbReference type="Proteomes" id="UP000813461">
    <property type="component" value="Unassembled WGS sequence"/>
</dbReference>
<feature type="region of interest" description="Disordered" evidence="1">
    <location>
        <begin position="278"/>
        <end position="500"/>
    </location>
</feature>
<feature type="compositionally biased region" description="Polar residues" evidence="1">
    <location>
        <begin position="416"/>
        <end position="433"/>
    </location>
</feature>
<keyword evidence="3" id="KW-1185">Reference proteome</keyword>